<dbReference type="Pfam" id="PF13855">
    <property type="entry name" value="LRR_8"/>
    <property type="match status" value="1"/>
</dbReference>
<feature type="region of interest" description="Disordered" evidence="3">
    <location>
        <begin position="1"/>
        <end position="29"/>
    </location>
</feature>
<feature type="compositionally biased region" description="Pro residues" evidence="3">
    <location>
        <begin position="15"/>
        <end position="25"/>
    </location>
</feature>
<dbReference type="Gene3D" id="3.80.10.10">
    <property type="entry name" value="Ribonuclease Inhibitor"/>
    <property type="match status" value="1"/>
</dbReference>
<dbReference type="InterPro" id="IPR003591">
    <property type="entry name" value="Leu-rich_rpt_typical-subtyp"/>
</dbReference>
<dbReference type="GO" id="GO:0005737">
    <property type="term" value="C:cytoplasm"/>
    <property type="evidence" value="ECO:0007669"/>
    <property type="project" value="TreeGrafter"/>
</dbReference>
<gene>
    <name evidence="4" type="ORF">NP493_992g03008</name>
</gene>
<protein>
    <recommendedName>
        <fullName evidence="6">Leucine-rich repeat-containing protein 63</fullName>
    </recommendedName>
</protein>
<organism evidence="4 5">
    <name type="scientific">Ridgeia piscesae</name>
    <name type="common">Tubeworm</name>
    <dbReference type="NCBI Taxonomy" id="27915"/>
    <lineage>
        <taxon>Eukaryota</taxon>
        <taxon>Metazoa</taxon>
        <taxon>Spiralia</taxon>
        <taxon>Lophotrochozoa</taxon>
        <taxon>Annelida</taxon>
        <taxon>Polychaeta</taxon>
        <taxon>Sedentaria</taxon>
        <taxon>Canalipalpata</taxon>
        <taxon>Sabellida</taxon>
        <taxon>Siboglinidae</taxon>
        <taxon>Ridgeia</taxon>
    </lineage>
</organism>
<evidence type="ECO:0000313" key="5">
    <source>
        <dbReference type="Proteomes" id="UP001209878"/>
    </source>
</evidence>
<dbReference type="EMBL" id="JAODUO010000993">
    <property type="protein sequence ID" value="KAK2172101.1"/>
    <property type="molecule type" value="Genomic_DNA"/>
</dbReference>
<reference evidence="4" key="1">
    <citation type="journal article" date="2023" name="Mol. Biol. Evol.">
        <title>Third-Generation Sequencing Reveals the Adaptive Role of the Epigenome in Three Deep-Sea Polychaetes.</title>
        <authorList>
            <person name="Perez M."/>
            <person name="Aroh O."/>
            <person name="Sun Y."/>
            <person name="Lan Y."/>
            <person name="Juniper S.K."/>
            <person name="Young C.R."/>
            <person name="Angers B."/>
            <person name="Qian P.Y."/>
        </authorList>
    </citation>
    <scope>NUCLEOTIDE SEQUENCE</scope>
    <source>
        <strain evidence="4">R07B-5</strain>
    </source>
</reference>
<dbReference type="PANTHER" id="PTHR48051:SF1">
    <property type="entry name" value="RAS SUPPRESSOR PROTEIN 1"/>
    <property type="match status" value="1"/>
</dbReference>
<evidence type="ECO:0000313" key="4">
    <source>
        <dbReference type="EMBL" id="KAK2172101.1"/>
    </source>
</evidence>
<keyword evidence="5" id="KW-1185">Reference proteome</keyword>
<keyword evidence="2" id="KW-0677">Repeat</keyword>
<accession>A0AAD9KJ28</accession>
<name>A0AAD9KJ28_RIDPI</name>
<comment type="caution">
    <text evidence="4">The sequence shown here is derived from an EMBL/GenBank/DDBJ whole genome shotgun (WGS) entry which is preliminary data.</text>
</comment>
<evidence type="ECO:0008006" key="6">
    <source>
        <dbReference type="Google" id="ProtNLM"/>
    </source>
</evidence>
<dbReference type="Proteomes" id="UP001209878">
    <property type="component" value="Unassembled WGS sequence"/>
</dbReference>
<dbReference type="SUPFAM" id="SSF52058">
    <property type="entry name" value="L domain-like"/>
    <property type="match status" value="1"/>
</dbReference>
<dbReference type="InterPro" id="IPR001611">
    <property type="entry name" value="Leu-rich_rpt"/>
</dbReference>
<dbReference type="InterPro" id="IPR050216">
    <property type="entry name" value="LRR_domain-containing"/>
</dbReference>
<evidence type="ECO:0000256" key="1">
    <source>
        <dbReference type="ARBA" id="ARBA00022614"/>
    </source>
</evidence>
<dbReference type="PROSITE" id="PS51450">
    <property type="entry name" value="LRR"/>
    <property type="match status" value="1"/>
</dbReference>
<dbReference type="AlphaFoldDB" id="A0AAD9KJ28"/>
<dbReference type="PANTHER" id="PTHR48051">
    <property type="match status" value="1"/>
</dbReference>
<proteinExistence type="predicted"/>
<keyword evidence="1" id="KW-0433">Leucine-rich repeat</keyword>
<evidence type="ECO:0000256" key="3">
    <source>
        <dbReference type="SAM" id="MobiDB-lite"/>
    </source>
</evidence>
<dbReference type="InterPro" id="IPR032675">
    <property type="entry name" value="LRR_dom_sf"/>
</dbReference>
<evidence type="ECO:0000256" key="2">
    <source>
        <dbReference type="ARBA" id="ARBA00022737"/>
    </source>
</evidence>
<sequence>MPDKHVRLLRKPRAPRPLDPLPQSPAPRSYTSEVYQEHSFTDFASIAPYYKTSSVTHPKSGFTFTPGETRYTNGGRDSRLYSYLNPGELKYILDPVYRNKTSLGTYVEGHPLLKPYKPRGPDALPLRAPRTHPPILSGIFEENMERYCEHPKFTLQDFLLRVSESEKVPLHRVQEVAFSRHTYKEIQRLLSQLCLSSQSEVHQIQLKMDDDLPDVTPRIPQKQLLIEMAALVKEQMSQLMHTQMKTLIRPLPKYSPSLIPGQPAPHTEIVLYEDVDAEKSEEHMVFSQEQSYPGRDSVVHSSTGKIFQGARRSNEPFVLADEGVITPSELAILDSMMNRGVALSLKAHFICELPDIELLRATILYLNLSFNDFRIIPFEVFELQQLTVLKLRNNPIHEITSDITTLKNLKTLVISFCLIATLPPGLFNLRKLEQLDIAYNRISFIPNEIKKLKSLRLMNVEGNQLCALPCGALQLPSLKYLNVKNNYMHPLFWQEHSRNSPQRLVDLAAMTITSSGVTHDGPLQDAVDQLINRHSTCDCCQGVLYGPGLRIIRPVPYIFGIKHLPFIFHCCSLRCLQTFKSSTAAIVSVLYGVGQS</sequence>
<dbReference type="SMART" id="SM00369">
    <property type="entry name" value="LRR_TYP"/>
    <property type="match status" value="4"/>
</dbReference>